<reference evidence="1 2" key="1">
    <citation type="submission" date="2020-08" db="EMBL/GenBank/DDBJ databases">
        <title>Sequencing the genomes of 1000 actinobacteria strains.</title>
        <authorList>
            <person name="Klenk H.-P."/>
        </authorList>
    </citation>
    <scope>NUCLEOTIDE SEQUENCE [LARGE SCALE GENOMIC DNA]</scope>
    <source>
        <strain evidence="1 2">DSM 45809</strain>
    </source>
</reference>
<dbReference type="SUPFAM" id="SSF75011">
    <property type="entry name" value="3-carboxy-cis,cis-mucoante lactonizing enzyme"/>
    <property type="match status" value="1"/>
</dbReference>
<evidence type="ECO:0000313" key="2">
    <source>
        <dbReference type="Proteomes" id="UP000546162"/>
    </source>
</evidence>
<organism evidence="1 2">
    <name type="scientific">Actinoplanes octamycinicus</name>
    <dbReference type="NCBI Taxonomy" id="135948"/>
    <lineage>
        <taxon>Bacteria</taxon>
        <taxon>Bacillati</taxon>
        <taxon>Actinomycetota</taxon>
        <taxon>Actinomycetes</taxon>
        <taxon>Micromonosporales</taxon>
        <taxon>Micromonosporaceae</taxon>
        <taxon>Actinoplanes</taxon>
    </lineage>
</organism>
<sequence>MRAWISCGLVVTVLLAACKDRPAEPAWTRVDLPGAAGATLRAAAACGASWYVAGALRTAAGTPRPAAWRSPDAITWTPVDFVPLPGSPYGPQQVISQVACAGDRVAMLGGAPGGAHGNLRISSWSRLPDGRMAENPAPFETYGGDTAVDVAHLAAGPDGLAIAGNRSSGAAAWLAPDGRTVTLFEDAPGLAGPGTAARDVVELADRRWLVAGSRNGRAAAWTSVDGRRWDRLDPPAAEGFTELQRLVRDGDDVLAAGPRGTAFGAWRLHDGVWRELGTFGGAPTGVQALIRGDGRFVVAGGGGLWESVDGLDWRTVAVPERVSHAAGRDRHLVVIAAGGVFRTTA</sequence>
<evidence type="ECO:0000313" key="1">
    <source>
        <dbReference type="EMBL" id="MBB4738667.1"/>
    </source>
</evidence>
<name>A0A7W7GUX4_9ACTN</name>
<dbReference type="PROSITE" id="PS51257">
    <property type="entry name" value="PROKAR_LIPOPROTEIN"/>
    <property type="match status" value="1"/>
</dbReference>
<accession>A0A7W7GUX4</accession>
<dbReference type="AlphaFoldDB" id="A0A7W7GUX4"/>
<dbReference type="Proteomes" id="UP000546162">
    <property type="component" value="Unassembled WGS sequence"/>
</dbReference>
<dbReference type="EMBL" id="JACHNB010000001">
    <property type="protein sequence ID" value="MBB4738667.1"/>
    <property type="molecule type" value="Genomic_DNA"/>
</dbReference>
<protein>
    <recommendedName>
        <fullName evidence="3">Galactose oxidase-like protein</fullName>
    </recommendedName>
</protein>
<evidence type="ECO:0008006" key="3">
    <source>
        <dbReference type="Google" id="ProtNLM"/>
    </source>
</evidence>
<comment type="caution">
    <text evidence="1">The sequence shown here is derived from an EMBL/GenBank/DDBJ whole genome shotgun (WGS) entry which is preliminary data.</text>
</comment>
<proteinExistence type="predicted"/>
<keyword evidence="2" id="KW-1185">Reference proteome</keyword>
<gene>
    <name evidence="1" type="ORF">BJY16_002126</name>
</gene>
<dbReference type="RefSeq" id="WP_185039204.1">
    <property type="nucleotide sequence ID" value="NZ_BAABFG010000005.1"/>
</dbReference>